<keyword evidence="9" id="KW-1185">Reference proteome</keyword>
<evidence type="ECO:0000256" key="2">
    <source>
        <dbReference type="ARBA" id="ARBA00023002"/>
    </source>
</evidence>
<evidence type="ECO:0000259" key="7">
    <source>
        <dbReference type="Pfam" id="PF00171"/>
    </source>
</evidence>
<proteinExistence type="inferred from homology"/>
<organism evidence="8 9">
    <name type="scientific">Bosea lupini</name>
    <dbReference type="NCBI Taxonomy" id="1036779"/>
    <lineage>
        <taxon>Bacteria</taxon>
        <taxon>Pseudomonadati</taxon>
        <taxon>Pseudomonadota</taxon>
        <taxon>Alphaproteobacteria</taxon>
        <taxon>Hyphomicrobiales</taxon>
        <taxon>Boseaceae</taxon>
        <taxon>Bosea</taxon>
    </lineage>
</organism>
<dbReference type="Proteomes" id="UP000199664">
    <property type="component" value="Unassembled WGS sequence"/>
</dbReference>
<dbReference type="InterPro" id="IPR016163">
    <property type="entry name" value="Ald_DH_C"/>
</dbReference>
<keyword evidence="3" id="KW-0558">Oxidation</keyword>
<feature type="active site" evidence="4">
    <location>
        <position position="274"/>
    </location>
</feature>
<evidence type="ECO:0000256" key="4">
    <source>
        <dbReference type="PROSITE-ProRule" id="PRU10007"/>
    </source>
</evidence>
<dbReference type="EMBL" id="FOAN01000005">
    <property type="protein sequence ID" value="SEL79123.1"/>
    <property type="molecule type" value="Genomic_DNA"/>
</dbReference>
<dbReference type="PROSITE" id="PS00687">
    <property type="entry name" value="ALDEHYDE_DEHYDR_GLU"/>
    <property type="match status" value="1"/>
</dbReference>
<dbReference type="InterPro" id="IPR016161">
    <property type="entry name" value="Ald_DH/histidinol_DH"/>
</dbReference>
<dbReference type="InterPro" id="IPR029510">
    <property type="entry name" value="Ald_DH_CS_GLU"/>
</dbReference>
<dbReference type="STRING" id="1036779.SAMN04515666_105331"/>
<dbReference type="InterPro" id="IPR016160">
    <property type="entry name" value="Ald_DH_CS_CYS"/>
</dbReference>
<dbReference type="SUPFAM" id="SSF53720">
    <property type="entry name" value="ALDH-like"/>
    <property type="match status" value="1"/>
</dbReference>
<dbReference type="PROSITE" id="PS00070">
    <property type="entry name" value="ALDEHYDE_DEHYDR_CYS"/>
    <property type="match status" value="1"/>
</dbReference>
<dbReference type="OrthoDB" id="8175464at2"/>
<dbReference type="Gene3D" id="3.40.309.10">
    <property type="entry name" value="Aldehyde Dehydrogenase, Chain A, domain 2"/>
    <property type="match status" value="1"/>
</dbReference>
<evidence type="ECO:0000313" key="9">
    <source>
        <dbReference type="Proteomes" id="UP000199664"/>
    </source>
</evidence>
<evidence type="ECO:0000256" key="6">
    <source>
        <dbReference type="SAM" id="MobiDB-lite"/>
    </source>
</evidence>
<dbReference type="AlphaFoldDB" id="A0A1H7T2T0"/>
<dbReference type="InterPro" id="IPR016162">
    <property type="entry name" value="Ald_DH_N"/>
</dbReference>
<keyword evidence="2 5" id="KW-0560">Oxidoreductase</keyword>
<dbReference type="CDD" id="cd07114">
    <property type="entry name" value="ALDH_DhaS"/>
    <property type="match status" value="1"/>
</dbReference>
<evidence type="ECO:0000256" key="1">
    <source>
        <dbReference type="ARBA" id="ARBA00009986"/>
    </source>
</evidence>
<evidence type="ECO:0000256" key="3">
    <source>
        <dbReference type="ARBA" id="ARBA00023097"/>
    </source>
</evidence>
<comment type="similarity">
    <text evidence="1 5">Belongs to the aldehyde dehydrogenase family.</text>
</comment>
<feature type="region of interest" description="Disordered" evidence="6">
    <location>
        <begin position="1"/>
        <end position="23"/>
    </location>
</feature>
<dbReference type="PANTHER" id="PTHR11699">
    <property type="entry name" value="ALDEHYDE DEHYDROGENASE-RELATED"/>
    <property type="match status" value="1"/>
</dbReference>
<dbReference type="Gene3D" id="3.40.605.10">
    <property type="entry name" value="Aldehyde Dehydrogenase, Chain A, domain 1"/>
    <property type="match status" value="1"/>
</dbReference>
<feature type="domain" description="Aldehyde dehydrogenase" evidence="7">
    <location>
        <begin position="36"/>
        <end position="501"/>
    </location>
</feature>
<reference evidence="9" key="1">
    <citation type="submission" date="2016-10" db="EMBL/GenBank/DDBJ databases">
        <authorList>
            <person name="Varghese N."/>
            <person name="Submissions S."/>
        </authorList>
    </citation>
    <scope>NUCLEOTIDE SEQUENCE [LARGE SCALE GENOMIC DNA]</scope>
    <source>
        <strain evidence="9">LMG 26383,CCUG 61248,R- 45681</strain>
    </source>
</reference>
<dbReference type="FunFam" id="3.40.605.10:FF:000007">
    <property type="entry name" value="NAD/NADP-dependent betaine aldehyde dehydrogenase"/>
    <property type="match status" value="1"/>
</dbReference>
<name>A0A1H7T2T0_9HYPH</name>
<sequence>MTAATLSLDPISPAIRPTQQDSDQRYRYQHYIDGAFVDPASNAWLETSDPVTGEDWAWVARGDAADVERAVTAAHRAFSEGAWPALSASGRGALMRKLGDLITENADWLARVEMRDNGKLFAELSMQMRYMANYYYYYGGLADKIEGTVIPTDKPGVFNYTRPEPIGVVACIMPWNSPLPLTSLKLAPALAAGCTVVLKPSEFTSASLLEFVKLVEAAGFPKGVVNVITGYGAEVGDALISHKLVERIAFTGGPEAGRMINEKAARHMKRVTLELGGKSPNIVFDDAELDQAIKGAVAGIFAASGQTCVAGSRLLVQDTIHDAFVERLKAFIADVRFGHPSDPATQVAPISTRPQLEKIKSYVEIAKSEGARLVAGGEPASVPGYPKGLFFKPTIFVDVKNSMRIAQEEVFGPVLSVIRFKDEDEAVRIANDTQFGLAAGIWTQSMRRALTMANRVRAGTVWVNNYRSTSTTSPFGGFKMSGVGREGGIAGIREYMETKSVWISTATDIPNPFIRR</sequence>
<dbReference type="FunFam" id="3.40.309.10:FF:000012">
    <property type="entry name" value="Betaine aldehyde dehydrogenase"/>
    <property type="match status" value="1"/>
</dbReference>
<dbReference type="GO" id="GO:0016620">
    <property type="term" value="F:oxidoreductase activity, acting on the aldehyde or oxo group of donors, NAD or NADP as acceptor"/>
    <property type="evidence" value="ECO:0007669"/>
    <property type="project" value="InterPro"/>
</dbReference>
<dbReference type="Pfam" id="PF00171">
    <property type="entry name" value="Aldedh"/>
    <property type="match status" value="1"/>
</dbReference>
<dbReference type="InterPro" id="IPR015590">
    <property type="entry name" value="Aldehyde_DH_dom"/>
</dbReference>
<protein>
    <submittedName>
        <fullName evidence="8">Aldehyde dehydrogenase (NAD+)</fullName>
    </submittedName>
</protein>
<evidence type="ECO:0000256" key="5">
    <source>
        <dbReference type="RuleBase" id="RU003345"/>
    </source>
</evidence>
<evidence type="ECO:0000313" key="8">
    <source>
        <dbReference type="EMBL" id="SEL79123.1"/>
    </source>
</evidence>
<dbReference type="RefSeq" id="WP_091836736.1">
    <property type="nucleotide sequence ID" value="NZ_FOAN01000005.1"/>
</dbReference>
<gene>
    <name evidence="8" type="ORF">SAMN04515666_105331</name>
</gene>
<accession>A0A1H7T2T0</accession>